<dbReference type="Gene3D" id="3.10.100.10">
    <property type="entry name" value="Mannose-Binding Protein A, subunit A"/>
    <property type="match status" value="3"/>
</dbReference>
<dbReference type="Proteomes" id="UP000887540">
    <property type="component" value="Unplaced"/>
</dbReference>
<reference evidence="3" key="1">
    <citation type="submission" date="2022-11" db="UniProtKB">
        <authorList>
            <consortium name="WormBaseParasite"/>
        </authorList>
    </citation>
    <scope>IDENTIFICATION</scope>
</reference>
<accession>A0A914ECJ5</accession>
<feature type="domain" description="C-type lectin" evidence="1">
    <location>
        <begin position="191"/>
        <end position="316"/>
    </location>
</feature>
<dbReference type="SUPFAM" id="SSF56436">
    <property type="entry name" value="C-type lectin-like"/>
    <property type="match status" value="3"/>
</dbReference>
<sequence>MRNIDYDNKPCPVTSTTRYLALGNGMDLNGYQAMALCESLNATLTSIHSQAEMDWIIGLTLPLPDNKPFYAYWIGLYDRNMSYNWQWLDGTPVNYFHWNPNEPDDYRHLDFSIDFELSGFFPPGGVTAKEWSSEGLWVDYYPGYGLTGAICIKDSNIRMNLSGTKLYAPEVWVESDIGCGDGWVGLSQTFKCYRVVTQSMDYFEATKECEKLDATLVAIHSDNENAFLLKVTMNHTAFNSNLTDNFYWIGFNDHYNTIQWTWLDGTPANYFHWGELEPQYQGVLMSLACAVLIVDTKDRDYFTRRWKWMVSFCDTKQQGAICQKRIKIDPSTSANSISTISTTSWASTITGSTESSLTTTTTTQPTTTTAPIDCPVNESNPCDCGWTYYEPANKCFYATIQAMNYTDALNFCNNSDSVLASIHTRDEHNFLFRIFLPVYAFWIGLVDHNNKGNWNWVDGTKFDFAYWSIFEPNWQGFRPMNITCVILVVNAINVVYAERLSKWADTYCESEFQGVFCQKEAMNKSNMPSPTQGPQINKTITISSDKRMSDHYSSSLNQIDCFEPPSNREAASMIVARDTKHYDLYRTMDPIERECFVYAVSSLGDLCRLCAFYDIMNKCDDCVNLNATTDRVGFNSSYIRVEKVGCNGCPELVNIQCPEQANNGTPGWPSIIDITRSNISNLTYTRADSGVTIRGIWFRENDCGHGIICSQVATQRSSLDQLSNWRPYVLHPDIINANYATDALRDIIYECTFFYGLHGELVNNQDIQNGIVPSFDVTKSLFDDNARELMETLMERALRYENFSSIGGECSALNYERFASIKQNVHEKWLKSIDSFDNFRMINMILVPAVNKFN</sequence>
<protein>
    <submittedName>
        <fullName evidence="3">C-type lectin domain-containing protein</fullName>
    </submittedName>
</protein>
<dbReference type="InterPro" id="IPR050111">
    <property type="entry name" value="C-type_lectin/snaclec_domain"/>
</dbReference>
<organism evidence="2 3">
    <name type="scientific">Acrobeloides nanus</name>
    <dbReference type="NCBI Taxonomy" id="290746"/>
    <lineage>
        <taxon>Eukaryota</taxon>
        <taxon>Metazoa</taxon>
        <taxon>Ecdysozoa</taxon>
        <taxon>Nematoda</taxon>
        <taxon>Chromadorea</taxon>
        <taxon>Rhabditida</taxon>
        <taxon>Tylenchina</taxon>
        <taxon>Cephalobomorpha</taxon>
        <taxon>Cephaloboidea</taxon>
        <taxon>Cephalobidae</taxon>
        <taxon>Acrobeloides</taxon>
    </lineage>
</organism>
<feature type="domain" description="C-type lectin" evidence="1">
    <location>
        <begin position="32"/>
        <end position="105"/>
    </location>
</feature>
<proteinExistence type="predicted"/>
<evidence type="ECO:0000259" key="1">
    <source>
        <dbReference type="PROSITE" id="PS50041"/>
    </source>
</evidence>
<evidence type="ECO:0000313" key="3">
    <source>
        <dbReference type="WBParaSite" id="ACRNAN_scaffold732.g14856.t1"/>
    </source>
</evidence>
<dbReference type="CDD" id="cd00037">
    <property type="entry name" value="CLECT"/>
    <property type="match status" value="2"/>
</dbReference>
<dbReference type="Pfam" id="PF00059">
    <property type="entry name" value="Lectin_C"/>
    <property type="match status" value="3"/>
</dbReference>
<evidence type="ECO:0000313" key="2">
    <source>
        <dbReference type="Proteomes" id="UP000887540"/>
    </source>
</evidence>
<dbReference type="PANTHER" id="PTHR22803">
    <property type="entry name" value="MANNOSE, PHOSPHOLIPASE, LECTIN RECEPTOR RELATED"/>
    <property type="match status" value="1"/>
</dbReference>
<keyword evidence="2" id="KW-1185">Reference proteome</keyword>
<name>A0A914ECJ5_9BILA</name>
<dbReference type="WBParaSite" id="ACRNAN_scaffold732.g14856.t1">
    <property type="protein sequence ID" value="ACRNAN_scaffold732.g14856.t1"/>
    <property type="gene ID" value="ACRNAN_scaffold732.g14856"/>
</dbReference>
<dbReference type="PROSITE" id="PS50041">
    <property type="entry name" value="C_TYPE_LECTIN_2"/>
    <property type="match status" value="3"/>
</dbReference>
<dbReference type="InterPro" id="IPR016186">
    <property type="entry name" value="C-type_lectin-like/link_sf"/>
</dbReference>
<dbReference type="SMART" id="SM00034">
    <property type="entry name" value="CLECT"/>
    <property type="match status" value="3"/>
</dbReference>
<dbReference type="InterPro" id="IPR016187">
    <property type="entry name" value="CTDL_fold"/>
</dbReference>
<feature type="domain" description="C-type lectin" evidence="1">
    <location>
        <begin position="391"/>
        <end position="511"/>
    </location>
</feature>
<dbReference type="InterPro" id="IPR001304">
    <property type="entry name" value="C-type_lectin-like"/>
</dbReference>
<dbReference type="AlphaFoldDB" id="A0A914ECJ5"/>